<dbReference type="EMBL" id="JANJQO010000010">
    <property type="protein sequence ID" value="KAJ2984002.1"/>
    <property type="molecule type" value="Genomic_DNA"/>
</dbReference>
<organism evidence="1 2">
    <name type="scientific">Zarea fungicola</name>
    <dbReference type="NCBI Taxonomy" id="93591"/>
    <lineage>
        <taxon>Eukaryota</taxon>
        <taxon>Fungi</taxon>
        <taxon>Dikarya</taxon>
        <taxon>Ascomycota</taxon>
        <taxon>Pezizomycotina</taxon>
        <taxon>Sordariomycetes</taxon>
        <taxon>Hypocreomycetidae</taxon>
        <taxon>Hypocreales</taxon>
        <taxon>Cordycipitaceae</taxon>
        <taxon>Zarea</taxon>
    </lineage>
</organism>
<evidence type="ECO:0000313" key="2">
    <source>
        <dbReference type="Proteomes" id="UP001143910"/>
    </source>
</evidence>
<protein>
    <submittedName>
        <fullName evidence="1">Uncharacterized protein</fullName>
    </submittedName>
</protein>
<accession>A0ACC1NYL8</accession>
<evidence type="ECO:0000313" key="1">
    <source>
        <dbReference type="EMBL" id="KAJ2984002.1"/>
    </source>
</evidence>
<gene>
    <name evidence="1" type="ORF">NQ176_g288</name>
</gene>
<proteinExistence type="predicted"/>
<reference evidence="1" key="1">
    <citation type="submission" date="2022-08" db="EMBL/GenBank/DDBJ databases">
        <title>Genome Sequence of Lecanicillium fungicola.</title>
        <authorList>
            <person name="Buettner E."/>
        </authorList>
    </citation>
    <scope>NUCLEOTIDE SEQUENCE</scope>
    <source>
        <strain evidence="1">Babe33</strain>
    </source>
</reference>
<comment type="caution">
    <text evidence="1">The sequence shown here is derived from an EMBL/GenBank/DDBJ whole genome shotgun (WGS) entry which is preliminary data.</text>
</comment>
<dbReference type="Proteomes" id="UP001143910">
    <property type="component" value="Unassembled WGS sequence"/>
</dbReference>
<name>A0ACC1NYL8_9HYPO</name>
<sequence length="359" mass="38831">MEPAPPPTKIPMWIDCDSGHDDAFAILIAAHHPHIDLMGVSTVHGNSSLVNTTYNTLSILDAIGQSHIPVFPGASTPFCRDPVNAEEFHGGSGLDGTTLLPTPTRSVFGQGPAAHEIAKALYTTAKDTAWLVAIGPLTNIALLFALYPDLVDHIKGLSIMGGAIGSGGQDKVGIMKNDCMPCHGTGATSYAEFNIWCDPESARSVFRNTALRPKTVLIPLDLTNQACATPEIRQRLLNGQRGVTKLRRAFYELIMFYGSSYARDTDLKQGPPLHDALAVAAVMFNHNNKGISIQAQETAETSWSIDVILSGKQVGRTVVYPLEMSGTRIPNSIEFAKFWEMLEECLDHADKATDYQAIS</sequence>
<keyword evidence="2" id="KW-1185">Reference proteome</keyword>